<dbReference type="InterPro" id="IPR010607">
    <property type="entry name" value="DUF1194"/>
</dbReference>
<dbReference type="EMBL" id="RAQK01000002">
    <property type="protein sequence ID" value="RKE94504.1"/>
    <property type="molecule type" value="Genomic_DNA"/>
</dbReference>
<dbReference type="OrthoDB" id="9792179at2"/>
<evidence type="ECO:0000313" key="1">
    <source>
        <dbReference type="EMBL" id="RKE94504.1"/>
    </source>
</evidence>
<protein>
    <submittedName>
        <fullName evidence="1">Uncharacterized protein DUF1194</fullName>
    </submittedName>
</protein>
<gene>
    <name evidence="1" type="ORF">C8N30_3632</name>
</gene>
<name>A0A420DJV7_9RHOB</name>
<keyword evidence="2" id="KW-1185">Reference proteome</keyword>
<sequence length="254" mass="27612">MDLKGQYRQLVARRHLICAVFGVWAGLALATLPAHAAQCRLALALAIDVSSSVDAVEDTLQRNGVVAALTAPEVEQAFFASDLPVALAVYEWSGRYNQEMILDWVIIDDRSALIRAAETVAKSRRSHNDFPTAMGYALGFGANLLARSPDCLRKTLDMAGDGQSNEGFPPASAYREFPFQDVTVNGLVVNAADFEGEVGLIAFYRGEVLHGPGAFLIIADGFEDYERAMRRKLERELAPPAIGLLENLQKEDAG</sequence>
<dbReference type="STRING" id="1443111.Z949_829"/>
<comment type="caution">
    <text evidence="1">The sequence shown here is derived from an EMBL/GenBank/DDBJ whole genome shotgun (WGS) entry which is preliminary data.</text>
</comment>
<dbReference type="SUPFAM" id="SSF53300">
    <property type="entry name" value="vWA-like"/>
    <property type="match status" value="1"/>
</dbReference>
<dbReference type="RefSeq" id="WP_120222895.1">
    <property type="nucleotide sequence ID" value="NZ_RAQK01000002.1"/>
</dbReference>
<dbReference type="Pfam" id="PF06707">
    <property type="entry name" value="DUF1194"/>
    <property type="match status" value="1"/>
</dbReference>
<reference evidence="1 2" key="1">
    <citation type="submission" date="2018-09" db="EMBL/GenBank/DDBJ databases">
        <title>Genomic Encyclopedia of Archaeal and Bacterial Type Strains, Phase II (KMG-II): from individual species to whole genera.</title>
        <authorList>
            <person name="Goeker M."/>
        </authorList>
    </citation>
    <scope>NUCLEOTIDE SEQUENCE [LARGE SCALE GENOMIC DNA]</scope>
    <source>
        <strain evidence="1 2">DSM 11458</strain>
    </source>
</reference>
<evidence type="ECO:0000313" key="2">
    <source>
        <dbReference type="Proteomes" id="UP000284407"/>
    </source>
</evidence>
<proteinExistence type="predicted"/>
<dbReference type="InterPro" id="IPR036465">
    <property type="entry name" value="vWFA_dom_sf"/>
</dbReference>
<dbReference type="AlphaFoldDB" id="A0A420DJV7"/>
<dbReference type="Proteomes" id="UP000284407">
    <property type="component" value="Unassembled WGS sequence"/>
</dbReference>
<organism evidence="1 2">
    <name type="scientific">Sulfitobacter guttiformis</name>
    <dbReference type="NCBI Taxonomy" id="74349"/>
    <lineage>
        <taxon>Bacteria</taxon>
        <taxon>Pseudomonadati</taxon>
        <taxon>Pseudomonadota</taxon>
        <taxon>Alphaproteobacteria</taxon>
        <taxon>Rhodobacterales</taxon>
        <taxon>Roseobacteraceae</taxon>
        <taxon>Sulfitobacter</taxon>
    </lineage>
</organism>
<accession>A0A420DJV7</accession>